<dbReference type="InterPro" id="IPR012944">
    <property type="entry name" value="SusD_RagB_dom"/>
</dbReference>
<name>A0A7X3D1W0_9FLAO</name>
<dbReference type="AlphaFoldDB" id="A0A7X3D1W0"/>
<dbReference type="PROSITE" id="PS51257">
    <property type="entry name" value="PROKAR_LIPOPROTEIN"/>
    <property type="match status" value="1"/>
</dbReference>
<evidence type="ECO:0000256" key="4">
    <source>
        <dbReference type="ARBA" id="ARBA00023136"/>
    </source>
</evidence>
<keyword evidence="3" id="KW-0732">Signal</keyword>
<dbReference type="Proteomes" id="UP000540519">
    <property type="component" value="Unassembled WGS sequence"/>
</dbReference>
<keyword evidence="9" id="KW-1185">Reference proteome</keyword>
<evidence type="ECO:0000256" key="5">
    <source>
        <dbReference type="ARBA" id="ARBA00023237"/>
    </source>
</evidence>
<dbReference type="SUPFAM" id="SSF48452">
    <property type="entry name" value="TPR-like"/>
    <property type="match status" value="1"/>
</dbReference>
<evidence type="ECO:0000256" key="3">
    <source>
        <dbReference type="ARBA" id="ARBA00022729"/>
    </source>
</evidence>
<feature type="domain" description="SusD-like N-terminal" evidence="7">
    <location>
        <begin position="35"/>
        <end position="219"/>
    </location>
</feature>
<dbReference type="Pfam" id="PF07980">
    <property type="entry name" value="SusD_RagB"/>
    <property type="match status" value="1"/>
</dbReference>
<dbReference type="RefSeq" id="WP_155599616.1">
    <property type="nucleotide sequence ID" value="NZ_RCNR01000012.1"/>
</dbReference>
<dbReference type="GO" id="GO:0009279">
    <property type="term" value="C:cell outer membrane"/>
    <property type="evidence" value="ECO:0007669"/>
    <property type="project" value="UniProtKB-SubCell"/>
</dbReference>
<evidence type="ECO:0000313" key="8">
    <source>
        <dbReference type="EMBL" id="MUH35928.1"/>
    </source>
</evidence>
<organism evidence="8 9">
    <name type="scientific">Zobellia amurskyensis</name>
    <dbReference type="NCBI Taxonomy" id="248905"/>
    <lineage>
        <taxon>Bacteria</taxon>
        <taxon>Pseudomonadati</taxon>
        <taxon>Bacteroidota</taxon>
        <taxon>Flavobacteriia</taxon>
        <taxon>Flavobacteriales</taxon>
        <taxon>Flavobacteriaceae</taxon>
        <taxon>Zobellia</taxon>
    </lineage>
</organism>
<dbReference type="OrthoDB" id="973538at2"/>
<comment type="subcellular location">
    <subcellularLocation>
        <location evidence="1">Cell outer membrane</location>
    </subcellularLocation>
</comment>
<comment type="caution">
    <text evidence="8">The sequence shown here is derived from an EMBL/GenBank/DDBJ whole genome shotgun (WGS) entry which is preliminary data.</text>
</comment>
<evidence type="ECO:0000313" key="9">
    <source>
        <dbReference type="Proteomes" id="UP000540519"/>
    </source>
</evidence>
<keyword evidence="4" id="KW-0472">Membrane</keyword>
<dbReference type="Gene3D" id="1.25.40.390">
    <property type="match status" value="1"/>
</dbReference>
<comment type="similarity">
    <text evidence="2">Belongs to the SusD family.</text>
</comment>
<dbReference type="InterPro" id="IPR011990">
    <property type="entry name" value="TPR-like_helical_dom_sf"/>
</dbReference>
<gene>
    <name evidence="8" type="ORF">D9O36_08755</name>
</gene>
<evidence type="ECO:0000256" key="1">
    <source>
        <dbReference type="ARBA" id="ARBA00004442"/>
    </source>
</evidence>
<reference evidence="8 9" key="1">
    <citation type="journal article" date="2019" name="Mar. Drugs">
        <title>Comparative Genomics and CAZyme Genome Repertoires of Marine Zobellia amurskyensis KMM 3526(T) and Zobellia laminariae KMM 3676(T).</title>
        <authorList>
            <person name="Chernysheva N."/>
            <person name="Bystritskaya E."/>
            <person name="Stenkova A."/>
            <person name="Golovkin I."/>
            <person name="Nedashkovskaya O."/>
            <person name="Isaeva M."/>
        </authorList>
    </citation>
    <scope>NUCLEOTIDE SEQUENCE [LARGE SCALE GENOMIC DNA]</scope>
    <source>
        <strain evidence="8 9">KMM 3526</strain>
    </source>
</reference>
<proteinExistence type="inferred from homology"/>
<dbReference type="InterPro" id="IPR033985">
    <property type="entry name" value="SusD-like_N"/>
</dbReference>
<protein>
    <submittedName>
        <fullName evidence="8">RagB/SusD family nutrient uptake outer membrane protein</fullName>
    </submittedName>
</protein>
<sequence length="636" mass="72024">MKKTHKTKLKMTNSLYRRAMALCMLVLISQGCSDDFLDQTNPNSLTTKSFWKNNSQLNQGLNSVYSALKDNDVLGIQNESVRTDLAVPSGYRQATRPDEMYFQDFTANTKYVENKWNALYLGVFRANQVIENYERLAVDYKTESAKEQGLEVYAQARALRGYFYYVLNASFNNGNIPLVSSVPKDFEEFQKALSSSDAVQAFYRDDLQYGIDNLPKTYSEWESLGSNNLGRITAGACEALMGKSYIAENDFLSAEVYFKNVIENYNYTLEEDIATSVTGIAEFNSESIFEINYTTNVNLETTGEESLAQNVTYLVFNANIQPSSWLSMKYRAEKPDPADPANISVGANVYNENGEIIGSEDRMRLYSKRMGDCMGQVDDPDAPMYGVVNGEYGNATGVAPFARNRVTMFKKFLHWNTIGGGAGEDRSTLMNNRSGINIPVIRLADVYLMYAECMLEAGNLSEGLKYINRVRKRSHLILLGKASEAGAEFNNLETTYMDDIDFDASNGAQTVTLVNLMEHLRFTERPLELALEGDRATDLRRWGKFKEQLENLASLKYDYWHFEKNLNGKHNIRYKCFLTVSGEEPTTYEGKSVFNQPPEVQDCTVGAQKFNENLHAYLPMPQSEIDSNLNWDEFVQ</sequence>
<dbReference type="EMBL" id="RCNR01000012">
    <property type="protein sequence ID" value="MUH35928.1"/>
    <property type="molecule type" value="Genomic_DNA"/>
</dbReference>
<evidence type="ECO:0000259" key="7">
    <source>
        <dbReference type="Pfam" id="PF14322"/>
    </source>
</evidence>
<feature type="domain" description="RagB/SusD" evidence="6">
    <location>
        <begin position="286"/>
        <end position="628"/>
    </location>
</feature>
<dbReference type="Pfam" id="PF14322">
    <property type="entry name" value="SusD-like_3"/>
    <property type="match status" value="1"/>
</dbReference>
<evidence type="ECO:0000259" key="6">
    <source>
        <dbReference type="Pfam" id="PF07980"/>
    </source>
</evidence>
<keyword evidence="5" id="KW-0998">Cell outer membrane</keyword>
<evidence type="ECO:0000256" key="2">
    <source>
        <dbReference type="ARBA" id="ARBA00006275"/>
    </source>
</evidence>
<accession>A0A7X3D1W0</accession>